<proteinExistence type="inferred from homology"/>
<feature type="region of interest" description="Disordered" evidence="4">
    <location>
        <begin position="383"/>
        <end position="424"/>
    </location>
</feature>
<dbReference type="KEGG" id="kla:KLLA0_F09163g"/>
<dbReference type="InterPro" id="IPR050223">
    <property type="entry name" value="D-isomer_2-hydroxyacid_DH"/>
</dbReference>
<name>Q6CKP2_KLULA</name>
<evidence type="ECO:0000256" key="3">
    <source>
        <dbReference type="RuleBase" id="RU003719"/>
    </source>
</evidence>
<gene>
    <name evidence="7" type="ORF">KLLA0_F09163g</name>
</gene>
<evidence type="ECO:0000313" key="7">
    <source>
        <dbReference type="EMBL" id="CAG98205.1"/>
    </source>
</evidence>
<feature type="domain" description="D-isomer specific 2-hydroxyacid dehydrogenase NAD-binding" evidence="6">
    <location>
        <begin position="182"/>
        <end position="358"/>
    </location>
</feature>
<dbReference type="GO" id="GO:0005829">
    <property type="term" value="C:cytosol"/>
    <property type="evidence" value="ECO:0007669"/>
    <property type="project" value="TreeGrafter"/>
</dbReference>
<evidence type="ECO:0000259" key="5">
    <source>
        <dbReference type="Pfam" id="PF00389"/>
    </source>
</evidence>
<dbReference type="GO" id="GO:0051287">
    <property type="term" value="F:NAD binding"/>
    <property type="evidence" value="ECO:0007669"/>
    <property type="project" value="InterPro"/>
</dbReference>
<evidence type="ECO:0000313" key="8">
    <source>
        <dbReference type="Proteomes" id="UP000000598"/>
    </source>
</evidence>
<evidence type="ECO:0000259" key="6">
    <source>
        <dbReference type="Pfam" id="PF02826"/>
    </source>
</evidence>
<keyword evidence="8" id="KW-1185">Reference proteome</keyword>
<reference evidence="7 8" key="1">
    <citation type="journal article" date="2004" name="Nature">
        <title>Genome evolution in yeasts.</title>
        <authorList>
            <consortium name="Genolevures"/>
            <person name="Dujon B."/>
            <person name="Sherman D."/>
            <person name="Fischer G."/>
            <person name="Durrens P."/>
            <person name="Casaregola S."/>
            <person name="Lafontaine I."/>
            <person name="de Montigny J."/>
            <person name="Marck C."/>
            <person name="Neuveglise C."/>
            <person name="Talla E."/>
            <person name="Goffard N."/>
            <person name="Frangeul L."/>
            <person name="Aigle M."/>
            <person name="Anthouard V."/>
            <person name="Babour A."/>
            <person name="Barbe V."/>
            <person name="Barnay S."/>
            <person name="Blanchin S."/>
            <person name="Beckerich J.M."/>
            <person name="Beyne E."/>
            <person name="Bleykasten C."/>
            <person name="Boisrame A."/>
            <person name="Boyer J."/>
            <person name="Cattolico L."/>
            <person name="Confanioleri F."/>
            <person name="de Daruvar A."/>
            <person name="Despons L."/>
            <person name="Fabre E."/>
            <person name="Fairhead C."/>
            <person name="Ferry-Dumazet H."/>
            <person name="Groppi A."/>
            <person name="Hantraye F."/>
            <person name="Hennequin C."/>
            <person name="Jauniaux N."/>
            <person name="Joyet P."/>
            <person name="Kachouri R."/>
            <person name="Kerrest A."/>
            <person name="Koszul R."/>
            <person name="Lemaire M."/>
            <person name="Lesur I."/>
            <person name="Ma L."/>
            <person name="Muller H."/>
            <person name="Nicaud J.M."/>
            <person name="Nikolski M."/>
            <person name="Oztas S."/>
            <person name="Ozier-Kalogeropoulos O."/>
            <person name="Pellenz S."/>
            <person name="Potier S."/>
            <person name="Richard G.F."/>
            <person name="Straub M.L."/>
            <person name="Suleau A."/>
            <person name="Swennene D."/>
            <person name="Tekaia F."/>
            <person name="Wesolowski-Louvel M."/>
            <person name="Westhof E."/>
            <person name="Wirth B."/>
            <person name="Zeniou-Meyer M."/>
            <person name="Zivanovic I."/>
            <person name="Bolotin-Fukuhara M."/>
            <person name="Thierry A."/>
            <person name="Bouchier C."/>
            <person name="Caudron B."/>
            <person name="Scarpelli C."/>
            <person name="Gaillardin C."/>
            <person name="Weissenbach J."/>
            <person name="Wincker P."/>
            <person name="Souciet J.L."/>
        </authorList>
    </citation>
    <scope>NUCLEOTIDE SEQUENCE [LARGE SCALE GENOMIC DNA]</scope>
    <source>
        <strain evidence="8">ATCC 8585 / CBS 2359 / DSM 70799 / NBRC 1267 / NRRL Y-1140 / WM37</strain>
    </source>
</reference>
<dbReference type="HOGENOM" id="CLU_019796_1_2_1"/>
<feature type="compositionally biased region" description="Polar residues" evidence="4">
    <location>
        <begin position="415"/>
        <end position="424"/>
    </location>
</feature>
<sequence>MDRPWILFIAEPEYSLQEYKLLQKEFNTVNYTLERDVDGTGKEAFLTFLDQHSKQKGPIVGIFGGYPQFAPLGGLSAEILDDHRWPGSIKCICLCSVGYNWLDLKSLREKGIQLYNYDDMIQDSGIVANDVADCVLWHVLDGFRKFSSQAHALRSARNTIKARSEIVLEHGENNSPRFEFGHRWKRGTFNESCRNKRCLIMGLGRIGIQCGRKLDSGLGMEIHYTQRNPVTKEQISSDTYIQKWQFHPISELLESDFQDAHGSSPCLETFDCIVICLPGNASTHHMINKTFLSRCKFGVVICNVGRGSIIDDDALQHIMAQEPGRVRHVAMDVFHDEPIVEQWLSEDCHYNTITPHIASSTRAVWEASNRLALQVLSHVCASSSSEPSKNSVPGRFGSKPDSEPFSKAPAPARKTSLSQLPRVL</sequence>
<dbReference type="InterPro" id="IPR006139">
    <property type="entry name" value="D-isomer_2_OHA_DH_cat_dom"/>
</dbReference>
<dbReference type="EMBL" id="CR382126">
    <property type="protein sequence ID" value="CAG98205.1"/>
    <property type="molecule type" value="Genomic_DNA"/>
</dbReference>
<dbReference type="InterPro" id="IPR006140">
    <property type="entry name" value="D-isomer_DH_NAD-bd"/>
</dbReference>
<dbReference type="RefSeq" id="XP_455497.1">
    <property type="nucleotide sequence ID" value="XM_455497.1"/>
</dbReference>
<evidence type="ECO:0000256" key="1">
    <source>
        <dbReference type="ARBA" id="ARBA00023002"/>
    </source>
</evidence>
<dbReference type="Pfam" id="PF00389">
    <property type="entry name" value="2-Hacid_dh"/>
    <property type="match status" value="1"/>
</dbReference>
<dbReference type="SUPFAM" id="SSF51735">
    <property type="entry name" value="NAD(P)-binding Rossmann-fold domains"/>
    <property type="match status" value="1"/>
</dbReference>
<dbReference type="PANTHER" id="PTHR10996">
    <property type="entry name" value="2-HYDROXYACID DEHYDROGENASE-RELATED"/>
    <property type="match status" value="1"/>
</dbReference>
<dbReference type="STRING" id="284590.Q6CKP2"/>
<dbReference type="FunCoup" id="Q6CKP2">
    <property type="interactions" value="25"/>
</dbReference>
<dbReference type="PANTHER" id="PTHR10996:SF178">
    <property type="entry name" value="2-HYDROXYACID DEHYDROGENASE YGL185C-RELATED"/>
    <property type="match status" value="1"/>
</dbReference>
<dbReference type="PaxDb" id="284590-Q6CKP2"/>
<dbReference type="InterPro" id="IPR036291">
    <property type="entry name" value="NAD(P)-bd_dom_sf"/>
</dbReference>
<dbReference type="OMA" id="LKCIVLC"/>
<evidence type="ECO:0000256" key="4">
    <source>
        <dbReference type="SAM" id="MobiDB-lite"/>
    </source>
</evidence>
<evidence type="ECO:0000256" key="2">
    <source>
        <dbReference type="ARBA" id="ARBA00023027"/>
    </source>
</evidence>
<protein>
    <submittedName>
        <fullName evidence="7">KLLA0F09163p</fullName>
    </submittedName>
</protein>
<dbReference type="SUPFAM" id="SSF52283">
    <property type="entry name" value="Formate/glycerate dehydrogenase catalytic domain-like"/>
    <property type="match status" value="1"/>
</dbReference>
<comment type="similarity">
    <text evidence="3">Belongs to the D-isomer specific 2-hydroxyacid dehydrogenase family.</text>
</comment>
<dbReference type="Pfam" id="PF02826">
    <property type="entry name" value="2-Hacid_dh_C"/>
    <property type="match status" value="1"/>
</dbReference>
<dbReference type="AlphaFoldDB" id="Q6CKP2"/>
<organism evidence="7 8">
    <name type="scientific">Kluyveromyces lactis (strain ATCC 8585 / CBS 2359 / DSM 70799 / NBRC 1267 / NRRL Y-1140 / WM37)</name>
    <name type="common">Yeast</name>
    <name type="synonym">Candida sphaerica</name>
    <dbReference type="NCBI Taxonomy" id="284590"/>
    <lineage>
        <taxon>Eukaryota</taxon>
        <taxon>Fungi</taxon>
        <taxon>Dikarya</taxon>
        <taxon>Ascomycota</taxon>
        <taxon>Saccharomycotina</taxon>
        <taxon>Saccharomycetes</taxon>
        <taxon>Saccharomycetales</taxon>
        <taxon>Saccharomycetaceae</taxon>
        <taxon>Kluyveromyces</taxon>
    </lineage>
</organism>
<dbReference type="GeneID" id="2896031"/>
<dbReference type="Gene3D" id="3.40.50.720">
    <property type="entry name" value="NAD(P)-binding Rossmann-like Domain"/>
    <property type="match status" value="2"/>
</dbReference>
<feature type="domain" description="D-isomer specific 2-hydroxyacid dehydrogenase catalytic" evidence="5">
    <location>
        <begin position="75"/>
        <end position="392"/>
    </location>
</feature>
<keyword evidence="1 3" id="KW-0560">Oxidoreductase</keyword>
<dbReference type="InParanoid" id="Q6CKP2"/>
<keyword evidence="2" id="KW-0520">NAD</keyword>
<dbReference type="Proteomes" id="UP000000598">
    <property type="component" value="Chromosome F"/>
</dbReference>
<accession>Q6CKP2</accession>
<dbReference type="GO" id="GO:0030267">
    <property type="term" value="F:glyoxylate reductase (NADPH) activity"/>
    <property type="evidence" value="ECO:0007669"/>
    <property type="project" value="TreeGrafter"/>
</dbReference>
<dbReference type="eggNOG" id="KOG0069">
    <property type="taxonomic scope" value="Eukaryota"/>
</dbReference>
<dbReference type="GO" id="GO:0016618">
    <property type="term" value="F:hydroxypyruvate reductase [NAD(P)H] activity"/>
    <property type="evidence" value="ECO:0007669"/>
    <property type="project" value="TreeGrafter"/>
</dbReference>